<sequence length="348" mass="39037">MNVVFRTDASRQIGTGHVMRSLTLAEHLKKQGASVTFICSCLRGHLIDLIKGYGFQCQSITPSYDLFEDANQTKRLIEKELVDWLIVDHYSLDSKWEKVLRPYTERIMVIDDLADREHDCDLLLDYQIGSNHHLHYESLVPKDAVKLLGLKFLLLRPEFIEARKSVKIRQSVNRLLVSFGGSDKTGESVKVLRALEQLSHAVTVDVVIGQDHPFKHWIEEWCAKRSNITCHVSIDYISQLMAKADLAIGAGGTTTYERAYLGLPALVIETANNQTGVIQSAEKLGFVQSLGTSETVTTSQITTMIDQLISLPENVHHMSRNAFELFSSVIDLNEITRWMNGGEAGGSH</sequence>
<dbReference type="PANTHER" id="PTHR21015:SF22">
    <property type="entry name" value="GLYCOSYLTRANSFERASE"/>
    <property type="match status" value="1"/>
</dbReference>
<protein>
    <submittedName>
        <fullName evidence="2">UDP-2,4-diacetamido-2,4, 6-trideoxy-beta-L-altropyranose hydrolase</fullName>
    </submittedName>
</protein>
<keyword evidence="2" id="KW-0378">Hydrolase</keyword>
<dbReference type="EMBL" id="BAAACZ010000005">
    <property type="protein sequence ID" value="GAA0454018.1"/>
    <property type="molecule type" value="Genomic_DNA"/>
</dbReference>
<evidence type="ECO:0000256" key="1">
    <source>
        <dbReference type="ARBA" id="ARBA00023136"/>
    </source>
</evidence>
<dbReference type="Proteomes" id="UP001500740">
    <property type="component" value="Unassembled WGS sequence"/>
</dbReference>
<keyword evidence="3" id="KW-1185">Reference proteome</keyword>
<name>A0ABN0ZNR0_9BACI</name>
<dbReference type="PANTHER" id="PTHR21015">
    <property type="entry name" value="UDP-N-ACETYLGLUCOSAMINE--N-ACETYLMURAMYL-(PENTAPEPTIDE) PYROPHOSPHORYL-UNDECAPRENOL N-ACETYLGLUCOSAMINE TRANSFERASE 1"/>
    <property type="match status" value="1"/>
</dbReference>
<dbReference type="NCBIfam" id="TIGR03590">
    <property type="entry name" value="PseG"/>
    <property type="match status" value="1"/>
</dbReference>
<dbReference type="GO" id="GO:0016787">
    <property type="term" value="F:hydrolase activity"/>
    <property type="evidence" value="ECO:0007669"/>
    <property type="project" value="UniProtKB-KW"/>
</dbReference>
<evidence type="ECO:0000313" key="3">
    <source>
        <dbReference type="Proteomes" id="UP001500740"/>
    </source>
</evidence>
<dbReference type="Gene3D" id="3.40.50.11190">
    <property type="match status" value="1"/>
</dbReference>
<dbReference type="InterPro" id="IPR020023">
    <property type="entry name" value="PseG"/>
</dbReference>
<dbReference type="Gene3D" id="3.40.50.2000">
    <property type="entry name" value="Glycogen Phosphorylase B"/>
    <property type="match status" value="1"/>
</dbReference>
<dbReference type="SUPFAM" id="SSF53756">
    <property type="entry name" value="UDP-Glycosyltransferase/glycogen phosphorylase"/>
    <property type="match status" value="1"/>
</dbReference>
<reference evidence="2 3" key="1">
    <citation type="journal article" date="2019" name="Int. J. Syst. Evol. Microbiol.">
        <title>The Global Catalogue of Microorganisms (GCM) 10K type strain sequencing project: providing services to taxonomists for standard genome sequencing and annotation.</title>
        <authorList>
            <consortium name="The Broad Institute Genomics Platform"/>
            <consortium name="The Broad Institute Genome Sequencing Center for Infectious Disease"/>
            <person name="Wu L."/>
            <person name="Ma J."/>
        </authorList>
    </citation>
    <scope>NUCLEOTIDE SEQUENCE [LARGE SCALE GENOMIC DNA]</scope>
    <source>
        <strain evidence="2 3">JCM 14193</strain>
    </source>
</reference>
<evidence type="ECO:0000313" key="2">
    <source>
        <dbReference type="EMBL" id="GAA0454018.1"/>
    </source>
</evidence>
<proteinExistence type="predicted"/>
<accession>A0ABN0ZNR0</accession>
<comment type="caution">
    <text evidence="2">The sequence shown here is derived from an EMBL/GenBank/DDBJ whole genome shotgun (WGS) entry which is preliminary data.</text>
</comment>
<keyword evidence="1" id="KW-0472">Membrane</keyword>
<gene>
    <name evidence="2" type="primary">pseG</name>
    <name evidence="2" type="ORF">GCM10008935_06040</name>
</gene>
<organism evidence="2 3">
    <name type="scientific">Alkalibacillus silvisoli</name>
    <dbReference type="NCBI Taxonomy" id="392823"/>
    <lineage>
        <taxon>Bacteria</taxon>
        <taxon>Bacillati</taxon>
        <taxon>Bacillota</taxon>
        <taxon>Bacilli</taxon>
        <taxon>Bacillales</taxon>
        <taxon>Bacillaceae</taxon>
        <taxon>Alkalibacillus</taxon>
    </lineage>
</organism>
<dbReference type="RefSeq" id="WP_343781695.1">
    <property type="nucleotide sequence ID" value="NZ_BAAACZ010000005.1"/>
</dbReference>